<dbReference type="InterPro" id="IPR001173">
    <property type="entry name" value="Glyco_trans_2-like"/>
</dbReference>
<name>A0A1L3GM29_9BACT</name>
<dbReference type="KEGG" id="pef:A7E78_03520"/>
<dbReference type="GO" id="GO:0016740">
    <property type="term" value="F:transferase activity"/>
    <property type="evidence" value="ECO:0007669"/>
    <property type="project" value="UniProtKB-KW"/>
</dbReference>
<dbReference type="Gene3D" id="3.90.550.10">
    <property type="entry name" value="Spore Coat Polysaccharide Biosynthesis Protein SpsA, Chain A"/>
    <property type="match status" value="1"/>
</dbReference>
<dbReference type="InterPro" id="IPR029044">
    <property type="entry name" value="Nucleotide-diphossugar_trans"/>
</dbReference>
<dbReference type="InterPro" id="IPR050256">
    <property type="entry name" value="Glycosyltransferase_2"/>
</dbReference>
<evidence type="ECO:0000313" key="3">
    <source>
        <dbReference type="EMBL" id="APG26982.1"/>
    </source>
</evidence>
<dbReference type="Pfam" id="PF00535">
    <property type="entry name" value="Glycos_transf_2"/>
    <property type="match status" value="1"/>
</dbReference>
<evidence type="ECO:0000259" key="2">
    <source>
        <dbReference type="Pfam" id="PF00535"/>
    </source>
</evidence>
<dbReference type="CDD" id="cd04179">
    <property type="entry name" value="DPM_DPG-synthase_like"/>
    <property type="match status" value="1"/>
</dbReference>
<evidence type="ECO:0000313" key="4">
    <source>
        <dbReference type="Proteomes" id="UP000182517"/>
    </source>
</evidence>
<keyword evidence="3" id="KW-0808">Transferase</keyword>
<protein>
    <submittedName>
        <fullName evidence="3">Glycosyl transferase</fullName>
    </submittedName>
</protein>
<dbReference type="EMBL" id="CP015519">
    <property type="protein sequence ID" value="APG26982.1"/>
    <property type="molecule type" value="Genomic_DNA"/>
</dbReference>
<keyword evidence="4" id="KW-1185">Reference proteome</keyword>
<dbReference type="AlphaFoldDB" id="A0A1L3GM29"/>
<dbReference type="PANTHER" id="PTHR48090">
    <property type="entry name" value="UNDECAPRENYL-PHOSPHATE 4-DEOXY-4-FORMAMIDO-L-ARABINOSE TRANSFERASE-RELATED"/>
    <property type="match status" value="1"/>
</dbReference>
<reference evidence="3 4" key="1">
    <citation type="journal article" date="2017" name="Genome Announc.">
        <title>Complete Genome Sequences of Two Acetylene-Fermenting Pelobacter acetylenicus Strains.</title>
        <authorList>
            <person name="Sutton J.M."/>
            <person name="Baesman S.M."/>
            <person name="Fierst J.L."/>
            <person name="Poret-Peterson A.T."/>
            <person name="Oremland R.S."/>
            <person name="Dunlap D.S."/>
            <person name="Akob D.M."/>
        </authorList>
    </citation>
    <scope>NUCLEOTIDE SEQUENCE [LARGE SCALE GENOMIC DNA]</scope>
    <source>
        <strain evidence="3 4">SFB93</strain>
    </source>
</reference>
<proteinExistence type="predicted"/>
<keyword evidence="1" id="KW-1133">Transmembrane helix</keyword>
<gene>
    <name evidence="3" type="ORF">A7E78_03520</name>
</gene>
<feature type="domain" description="Glycosyltransferase 2-like" evidence="2">
    <location>
        <begin position="7"/>
        <end position="164"/>
    </location>
</feature>
<dbReference type="OrthoDB" id="9810303at2"/>
<feature type="transmembrane region" description="Helical" evidence="1">
    <location>
        <begin position="234"/>
        <end position="258"/>
    </location>
</feature>
<organism evidence="3 4">
    <name type="scientific">Syntrophotalea acetylenivorans</name>
    <dbReference type="NCBI Taxonomy" id="1842532"/>
    <lineage>
        <taxon>Bacteria</taxon>
        <taxon>Pseudomonadati</taxon>
        <taxon>Thermodesulfobacteriota</taxon>
        <taxon>Desulfuromonadia</taxon>
        <taxon>Desulfuromonadales</taxon>
        <taxon>Syntrophotaleaceae</taxon>
        <taxon>Syntrophotalea</taxon>
    </lineage>
</organism>
<keyword evidence="1" id="KW-0472">Membrane</keyword>
<feature type="transmembrane region" description="Helical" evidence="1">
    <location>
        <begin position="270"/>
        <end position="292"/>
    </location>
</feature>
<dbReference type="STRING" id="1842532.A7E78_03520"/>
<keyword evidence="1" id="KW-0812">Transmembrane</keyword>
<dbReference type="Proteomes" id="UP000182517">
    <property type="component" value="Chromosome"/>
</dbReference>
<sequence length="311" mass="34603">MKLIIQIPCFNEADTLPLTLANLPRHLDGIETVEWLVIDDGSVDNTAQIAEQCGVDHVIKHIRNQGLAKTFMTGVDACLKLQADIIVNTDADNQYNADDIPKLIYPILDGSADFVIGSRPISSIKHFSSLKKILQKFGSWSVRVASKTDIVDAPSGFRAISREAALRLNVFNEYTYTLETIIQAGQKNMSILSVPIRVNGVTRPSRLIKSIPFYIYKSLLTISRIFVVYRPFRFFMIIGVFLFTLGFLLGIRFLLFYFGGEGSGHIQSVILSGILLVIGFQTILVGIIADLLSVNRKILEDIQLRIKLGGL</sequence>
<evidence type="ECO:0000256" key="1">
    <source>
        <dbReference type="SAM" id="Phobius"/>
    </source>
</evidence>
<dbReference type="RefSeq" id="WP_072282942.1">
    <property type="nucleotide sequence ID" value="NZ_CP015519.1"/>
</dbReference>
<dbReference type="SUPFAM" id="SSF53448">
    <property type="entry name" value="Nucleotide-diphospho-sugar transferases"/>
    <property type="match status" value="1"/>
</dbReference>
<dbReference type="PANTHER" id="PTHR48090:SF7">
    <property type="entry name" value="RFBJ PROTEIN"/>
    <property type="match status" value="1"/>
</dbReference>
<accession>A0A1L3GM29</accession>